<protein>
    <submittedName>
        <fullName evidence="1">Uncharacterized protein</fullName>
    </submittedName>
</protein>
<organism evidence="1">
    <name type="scientific">sediment metagenome</name>
    <dbReference type="NCBI Taxonomy" id="749907"/>
    <lineage>
        <taxon>unclassified sequences</taxon>
        <taxon>metagenomes</taxon>
        <taxon>ecological metagenomes</taxon>
    </lineage>
</organism>
<reference evidence="1" key="1">
    <citation type="submission" date="2010-07" db="EMBL/GenBank/DDBJ databases">
        <authorList>
            <consortium name="CONSOLIDER consortium CSD2007-00005"/>
            <person name="Guazzaroni M.-E."/>
            <person name="Richter M."/>
            <person name="Garcia-Salamanca A."/>
            <person name="Yarza P."/>
            <person name="Ferrer M."/>
        </authorList>
    </citation>
    <scope>NUCLEOTIDE SEQUENCE</scope>
</reference>
<reference evidence="1" key="2">
    <citation type="journal article" date="2011" name="Microb. Ecol.">
        <title>Taxonomic and Functional Metagenomic Profiling of the Microbial Community in the Anoxic Sediment of a Sub-saline Shallow Lake (Laguna de Carrizo, Central Spain).</title>
        <authorList>
            <person name="Ferrer M."/>
            <person name="Guazzaroni M.E."/>
            <person name="Richter M."/>
            <person name="Garcia-Salamanca A."/>
            <person name="Yarza P."/>
            <person name="Suarez-Suarez A."/>
            <person name="Solano J."/>
            <person name="Alcaide M."/>
            <person name="van Dillewijn P."/>
            <person name="Molina-Henares M.A."/>
            <person name="Lopez-Cortes N."/>
            <person name="Al-Ramahi Y."/>
            <person name="Guerrero C."/>
            <person name="Acosta A."/>
            <person name="de Eugenio L.I."/>
            <person name="Martinez V."/>
            <person name="Marques S."/>
            <person name="Rojo F."/>
            <person name="Santero E."/>
            <person name="Genilloud O."/>
            <person name="Perez-Perez J."/>
            <person name="Rossello-Mora R."/>
            <person name="Ramos J.L."/>
        </authorList>
    </citation>
    <scope>NUCLEOTIDE SEQUENCE</scope>
</reference>
<proteinExistence type="predicted"/>
<evidence type="ECO:0000313" key="1">
    <source>
        <dbReference type="EMBL" id="EFK95512.1"/>
    </source>
</evidence>
<accession>D9PLQ5</accession>
<comment type="caution">
    <text evidence="1">The sequence shown here is derived from an EMBL/GenBank/DDBJ whole genome shotgun (WGS) entry which is preliminary data.</text>
</comment>
<name>D9PLQ5_9ZZZZ</name>
<sequence>MSYIVKSDTIDITDYVLDCSKVPAIERNRDFTPVISEIDMRISAKVSSLYVGVGREITIASESSQSYPFYIGYISESIYDYESRTYQLQIVSKLSDLKKYTVSYADLHSLISAGATQQQYRNPDNGGYPSVQLIWIIEKMFEQVSIELGLPTSLGEIDRFIFGGVERVIQLQHLRVDENMLYAIDQYVATNHVNIDADSEKLLIVPTFWDFFIWFVSSIGNVNGPTIGYNIRWSTSGTPKKIEFFPRDDSPITSITDDITYGRQDSNIVGDDNGYSYNVQFRNRQYYAQQTETSLADHKGFSGLGKNEVDYPANFIIMYEKYWVAPGEVLGLEDYPSYVYPAESFLYNKIQAATHDYNVKRYVTNTQVITRAKENFIDVANLEAEIIQEI</sequence>
<dbReference type="EMBL" id="ADZX01000754">
    <property type="protein sequence ID" value="EFK95512.1"/>
    <property type="molecule type" value="Genomic_DNA"/>
</dbReference>
<dbReference type="AlphaFoldDB" id="D9PLQ5"/>
<gene>
    <name evidence="1" type="ORF">LDC_2478</name>
</gene>